<comment type="caution">
    <text evidence="1">The sequence shown here is derived from an EMBL/GenBank/DDBJ whole genome shotgun (WGS) entry which is preliminary data.</text>
</comment>
<accession>A0ACC3S964</accession>
<evidence type="ECO:0000313" key="2">
    <source>
        <dbReference type="Proteomes" id="UP001320706"/>
    </source>
</evidence>
<keyword evidence="2" id="KW-1185">Reference proteome</keyword>
<protein>
    <submittedName>
        <fullName evidence="1">Uncharacterized protein</fullName>
    </submittedName>
</protein>
<sequence length="1704" mass="185267">MSTSGRWSPLEVGQSPAPQLLIKCDFNTDGYRVALTDLVAVWEESLNREQIFAKAERQRCSINPREAEDQLKILLDKISEALTRSKDTSLRVNKQQSEDDLTIVLSAPLPAPLPKLEWRIDLVKQGPQQLSDEIICPLLNRAYTHEQQIKQLTLHLREKDHVISRLLDRMEASNTDLTAIFPGVSNIRISRKASQRSQLAKYVKGLEPYEDVAYNTNADLPSPPPAQLLEILGTLPDNRQDGKSPNSRLGLGLPQAEDLDEGARTNGMTLQNRSLNAEDSETDEDMDDFQTQELPSHLVHPSRANGSLSPGKSSTGKEKAGSLSTEDNRNVAEHRGKRRSESHDRAQSTEEGTAPRVKPTSRKRLGVIKKAPKEASPYLTTAEESEQVPEQKPSRSKKTNEERAKSHESDDLPSQNPKPTTRSKLGVIGGRHKAEPSGSRHRTPSLPPTSSAHGDIEVPSPVSTATRDTEDPDDNDAEKRIARTEKRPGNSSPPPRETSQERADRKRQELKHQCPGLLCKHIILWSLDRVGVPITMCKYQYHYYASCAHQQLVCFDFCDQATAITAEPTTQETNSVLDTVWETTPDGRDDSNAASMLNANNSTDPPLQASSSNITSGVSRPSLQESILSEPSLPPHTHPLERSLTQKLITERQARPNLLTNPQLSTDTKVHTKPIAESETSTPTPESPVIARYDMATSSWSTRIRGGYEPEPSNRVDDFAILEAELDALKVQIRELKAQEASQTVTDQDDVPASAAVRLQRLHEASRNNSSEKVDKAAASMLRFENEAFPALQAKSGSCREVTSSASNKNRPIPRERVPSYAKVLKEKDAKEAETEHSSPMMQISSSSSMSTTSSEFATDLASPGSLVDHVDIDESDSGTNVSSQHQLSSPLFSDDQAEAAALHYGGDSTKDDEAWARWAVVNSTARTGETRTQASHNASMHETETVTTAQLVTERHKRAKLPAAWTADMHPKDDDSSQQASRHSKTNTVASSGTMNKGSKANRKLLGNESKGTSKGRSGTLKSKAKKDAASDNSSLTRATSHYASPTAASKRRAEAAVVEAETMPSQVGTQRRHGGTTRARKTAAEKLSPPSPKKATIFDIDHPDLNGPAERYATDVVTLTNEQYGRSIRTARPQLSLRIPTSQSGSQPNTIRIPRPSPKETPGSQAPASTIAGACATEKGSGGDKELKSNSVDSSDRKSSSRSALLEPIRRRLSASCEASSAATACPANESMDALQSGQDGNTVSGRKVSSSFKATWKRTWVDTETGVRKVVETSVEDVPSFVQPCTTPKDSPSTSLLKRIKRTAEEHAQKVDSNVSHDEAESERARPETRASSLELGAETTRIRNVSNGHSVASLGRATSGTLQPYNDPAILACGPLHATNGQAPLSSQHRSRTSSLRANAPVFIPRAIITPISVSQTLTTSSACGQEQNVETPVQSRPSQTAVQLAVCTPHNNPLADKSANIPGAYWDELSPDKKEKLLDLRKETAPNDLQAAHWTEDSSDPTQGPMTSISEPLHYPSTADSDTITPINTTSTFSSPPFPASAPSTSTTGSGCWTSPRGWAIDAAIGAGRTYGWRGGDGREIKFYGYGPHAEMNPHARTSFRNQNYDGQADVPSNENTYTPGHMSQGSGSAGSFVTDPFGVSPSPPTAPTAPRKMRQWAEKMGYPMVPCGEFEIVRAVEHLPSRHLQYLDGWCHCCGPDY</sequence>
<name>A0ACC3S964_9PEZI</name>
<organism evidence="1 2">
    <name type="scientific">Zalaria obscura</name>
    <dbReference type="NCBI Taxonomy" id="2024903"/>
    <lineage>
        <taxon>Eukaryota</taxon>
        <taxon>Fungi</taxon>
        <taxon>Dikarya</taxon>
        <taxon>Ascomycota</taxon>
        <taxon>Pezizomycotina</taxon>
        <taxon>Dothideomycetes</taxon>
        <taxon>Dothideomycetidae</taxon>
        <taxon>Dothideales</taxon>
        <taxon>Zalariaceae</taxon>
        <taxon>Zalaria</taxon>
    </lineage>
</organism>
<dbReference type="EMBL" id="JAMKPW020000040">
    <property type="protein sequence ID" value="KAK8198666.1"/>
    <property type="molecule type" value="Genomic_DNA"/>
</dbReference>
<dbReference type="Proteomes" id="UP001320706">
    <property type="component" value="Unassembled WGS sequence"/>
</dbReference>
<gene>
    <name evidence="1" type="ORF">M8818_006533</name>
</gene>
<proteinExistence type="predicted"/>
<evidence type="ECO:0000313" key="1">
    <source>
        <dbReference type="EMBL" id="KAK8198666.1"/>
    </source>
</evidence>
<reference evidence="1" key="1">
    <citation type="submission" date="2024-02" db="EMBL/GenBank/DDBJ databases">
        <title>Metagenome Assembled Genome of Zalaria obscura JY119.</title>
        <authorList>
            <person name="Vighnesh L."/>
            <person name="Jagadeeshwari U."/>
            <person name="Venkata Ramana C."/>
            <person name="Sasikala C."/>
        </authorList>
    </citation>
    <scope>NUCLEOTIDE SEQUENCE</scope>
    <source>
        <strain evidence="1">JY119</strain>
    </source>
</reference>